<dbReference type="EMBL" id="BLAL01000244">
    <property type="protein sequence ID" value="GES95818.1"/>
    <property type="molecule type" value="Genomic_DNA"/>
</dbReference>
<evidence type="ECO:0000313" key="1">
    <source>
        <dbReference type="EMBL" id="GBC05261.1"/>
    </source>
</evidence>
<name>A0A2Z6RSM7_9GLOM</name>
<dbReference type="EMBL" id="BEXD01003998">
    <property type="protein sequence ID" value="GBC05261.1"/>
    <property type="molecule type" value="Genomic_DNA"/>
</dbReference>
<protein>
    <submittedName>
        <fullName evidence="1">Uncharacterized protein</fullName>
    </submittedName>
</protein>
<keyword evidence="3" id="KW-1185">Reference proteome</keyword>
<evidence type="ECO:0000313" key="2">
    <source>
        <dbReference type="EMBL" id="GES95818.1"/>
    </source>
</evidence>
<dbReference type="Proteomes" id="UP000247702">
    <property type="component" value="Unassembled WGS sequence"/>
</dbReference>
<accession>A0A2Z6RSM7</accession>
<gene>
    <name evidence="2" type="ORF">RCL2_002248200</name>
    <name evidence="1" type="ORF">RclHR1_06140003</name>
</gene>
<reference evidence="2" key="2">
    <citation type="submission" date="2019-10" db="EMBL/GenBank/DDBJ databases">
        <title>Conservation and host-specific expression of non-tandemly repeated heterogenous ribosome RNA gene in arbuscular mycorrhizal fungi.</title>
        <authorList>
            <person name="Maeda T."/>
            <person name="Kobayashi Y."/>
            <person name="Nakagawa T."/>
            <person name="Ezawa T."/>
            <person name="Yamaguchi K."/>
            <person name="Bino T."/>
            <person name="Nishimoto Y."/>
            <person name="Shigenobu S."/>
            <person name="Kawaguchi M."/>
        </authorList>
    </citation>
    <scope>NUCLEOTIDE SEQUENCE</scope>
    <source>
        <strain evidence="2">HR1</strain>
    </source>
</reference>
<evidence type="ECO:0000313" key="3">
    <source>
        <dbReference type="Proteomes" id="UP000247702"/>
    </source>
</evidence>
<reference evidence="1 3" key="1">
    <citation type="submission" date="2017-11" db="EMBL/GenBank/DDBJ databases">
        <title>The genome of Rhizophagus clarus HR1 reveals common genetic basis of auxotrophy among arbuscular mycorrhizal fungi.</title>
        <authorList>
            <person name="Kobayashi Y."/>
        </authorList>
    </citation>
    <scope>NUCLEOTIDE SEQUENCE [LARGE SCALE GENOMIC DNA]</scope>
    <source>
        <strain evidence="1 3">HR1</strain>
    </source>
</reference>
<organism evidence="1 3">
    <name type="scientific">Rhizophagus clarus</name>
    <dbReference type="NCBI Taxonomy" id="94130"/>
    <lineage>
        <taxon>Eukaryota</taxon>
        <taxon>Fungi</taxon>
        <taxon>Fungi incertae sedis</taxon>
        <taxon>Mucoromycota</taxon>
        <taxon>Glomeromycotina</taxon>
        <taxon>Glomeromycetes</taxon>
        <taxon>Glomerales</taxon>
        <taxon>Glomeraceae</taxon>
        <taxon>Rhizophagus</taxon>
    </lineage>
</organism>
<dbReference type="Proteomes" id="UP000615446">
    <property type="component" value="Unassembled WGS sequence"/>
</dbReference>
<comment type="caution">
    <text evidence="1">The sequence shown here is derived from an EMBL/GenBank/DDBJ whole genome shotgun (WGS) entry which is preliminary data.</text>
</comment>
<proteinExistence type="predicted"/>
<dbReference type="AlphaFoldDB" id="A0A2Z6RSM7"/>
<sequence>MIRTIAYNQGNVNGKQTRSFIENETDENRYSTVTTATTAAIVTEDDGINNYHNCKHQKKLLSQPRRC</sequence>